<dbReference type="InterPro" id="IPR034139">
    <property type="entry name" value="TOPRIM_OLD"/>
</dbReference>
<name>A0A150X3L9_9BACT</name>
<evidence type="ECO:0000259" key="2">
    <source>
        <dbReference type="Pfam" id="PF20469"/>
    </source>
</evidence>
<accession>A0A150X3L9</accession>
<evidence type="ECO:0000313" key="3">
    <source>
        <dbReference type="EMBL" id="KYG73303.1"/>
    </source>
</evidence>
<dbReference type="OrthoDB" id="9784297at2"/>
<dbReference type="PANTHER" id="PTHR43581:SF4">
    <property type="entry name" value="ATP_GTP PHOSPHATASE"/>
    <property type="match status" value="1"/>
</dbReference>
<dbReference type="STRING" id="333140.AWW68_11375"/>
<dbReference type="Pfam" id="PF13175">
    <property type="entry name" value="AAA_15"/>
    <property type="match status" value="2"/>
</dbReference>
<sequence>MKIFKVEISKFRSIDKGEFHLSQLNAIVGQNNSGKSGVMRALNSFFNPKNEIEYYKDGTNLYSSTNTVPRITIVFTNVQQDSILSKYVQNGYLSIKHEYNKKRKRLDYSVFDTNKKYRALTEDELDQLHQGIQFVLIPSERGSMHNLRNETGVLRQLFDTFFTSHTAKRDTLTPKVKSAFNYFKDNALNKVAQGIEGKYLAKRGFKINIDSQFPLSYDLFVNDLIIKISEGDRDFSLEECGSGIQSLVAISVYKYLAELNHSNFIIGIEEPEVNLHPQAQKELIHSLLDEINENDVQIIFTTHSTVIIDQLDHSDIILVRKVTDPKRKFKTKIKQLSSTFWNDYSLDELKYNKFHRFRNSEFFFANHILVTESDTDSEVFRELLDRNKINIEKSGISVLELGGITSLKYAFYLIRDLELEKTFVIDKDFFFPYSNNKKVDSRDGRGFFKYGKTFKSNQLINELFDNESKRSIIEDYLANNHTKSLQLTPDFDVICMKYNLEMDLLATSNSQNVVYNYLNVQPEQRNTAYLFLNKEDALKEVSLLLHVIQNSTRQNLPYSYRYIIKRFEKYANK</sequence>
<dbReference type="InterPro" id="IPR027417">
    <property type="entry name" value="P-loop_NTPase"/>
</dbReference>
<organism evidence="3 4">
    <name type="scientific">Roseivirga spongicola</name>
    <dbReference type="NCBI Taxonomy" id="333140"/>
    <lineage>
        <taxon>Bacteria</taxon>
        <taxon>Pseudomonadati</taxon>
        <taxon>Bacteroidota</taxon>
        <taxon>Cytophagia</taxon>
        <taxon>Cytophagales</taxon>
        <taxon>Roseivirgaceae</taxon>
        <taxon>Roseivirga</taxon>
    </lineage>
</organism>
<dbReference type="PANTHER" id="PTHR43581">
    <property type="entry name" value="ATP/GTP PHOSPHATASE"/>
    <property type="match status" value="1"/>
</dbReference>
<dbReference type="Proteomes" id="UP000075606">
    <property type="component" value="Unassembled WGS sequence"/>
</dbReference>
<dbReference type="InterPro" id="IPR051396">
    <property type="entry name" value="Bact_Antivir_Def_Nuclease"/>
</dbReference>
<dbReference type="Gene3D" id="3.40.50.300">
    <property type="entry name" value="P-loop containing nucleotide triphosphate hydrolases"/>
    <property type="match status" value="1"/>
</dbReference>
<reference evidence="3 4" key="1">
    <citation type="submission" date="2016-01" db="EMBL/GenBank/DDBJ databases">
        <title>Genome sequencing of Roseivirga spongicola UST030701-084.</title>
        <authorList>
            <person name="Selvaratnam C."/>
            <person name="Thevarajoo S."/>
            <person name="Goh K.M."/>
            <person name="Ee R."/>
            <person name="Chan K.-G."/>
            <person name="Chong C.S."/>
        </authorList>
    </citation>
    <scope>NUCLEOTIDE SEQUENCE [LARGE SCALE GENOMIC DNA]</scope>
    <source>
        <strain evidence="3 4">UST030701-084</strain>
    </source>
</reference>
<keyword evidence="4" id="KW-1185">Reference proteome</keyword>
<proteinExistence type="predicted"/>
<dbReference type="RefSeq" id="WP_068221476.1">
    <property type="nucleotide sequence ID" value="NZ_CP139724.1"/>
</dbReference>
<dbReference type="EMBL" id="LRPC01000028">
    <property type="protein sequence ID" value="KYG73303.1"/>
    <property type="molecule type" value="Genomic_DNA"/>
</dbReference>
<feature type="domain" description="Endonuclease GajA/Old nuclease/RecF-like AAA" evidence="1">
    <location>
        <begin position="131"/>
        <end position="308"/>
    </location>
</feature>
<evidence type="ECO:0000259" key="1">
    <source>
        <dbReference type="Pfam" id="PF13175"/>
    </source>
</evidence>
<dbReference type="SUPFAM" id="SSF52540">
    <property type="entry name" value="P-loop containing nucleoside triphosphate hydrolases"/>
    <property type="match status" value="1"/>
</dbReference>
<dbReference type="InterPro" id="IPR041685">
    <property type="entry name" value="AAA_GajA/Old/RecF-like"/>
</dbReference>
<protein>
    <submittedName>
        <fullName evidence="3">Uncharacterized protein</fullName>
    </submittedName>
</protein>
<feature type="domain" description="Endonuclease GajA/Old nuclease/RecF-like AAA" evidence="1">
    <location>
        <begin position="1"/>
        <end position="112"/>
    </location>
</feature>
<evidence type="ECO:0000313" key="4">
    <source>
        <dbReference type="Proteomes" id="UP000075606"/>
    </source>
</evidence>
<dbReference type="Pfam" id="PF20469">
    <property type="entry name" value="OLD-like_TOPRIM"/>
    <property type="match status" value="1"/>
</dbReference>
<gene>
    <name evidence="3" type="ORF">AWW68_11375</name>
</gene>
<feature type="domain" description="OLD protein-like TOPRIM" evidence="2">
    <location>
        <begin position="363"/>
        <end position="428"/>
    </location>
</feature>
<dbReference type="AlphaFoldDB" id="A0A150X3L9"/>
<comment type="caution">
    <text evidence="3">The sequence shown here is derived from an EMBL/GenBank/DDBJ whole genome shotgun (WGS) entry which is preliminary data.</text>
</comment>